<dbReference type="AlphaFoldDB" id="A0AAE0KQP7"/>
<dbReference type="Gene3D" id="1.20.920.60">
    <property type="match status" value="1"/>
</dbReference>
<evidence type="ECO:0000313" key="2">
    <source>
        <dbReference type="Proteomes" id="UP001190700"/>
    </source>
</evidence>
<dbReference type="Proteomes" id="UP001190700">
    <property type="component" value="Unassembled WGS sequence"/>
</dbReference>
<organism evidence="1 2">
    <name type="scientific">Cymbomonas tetramitiformis</name>
    <dbReference type="NCBI Taxonomy" id="36881"/>
    <lineage>
        <taxon>Eukaryota</taxon>
        <taxon>Viridiplantae</taxon>
        <taxon>Chlorophyta</taxon>
        <taxon>Pyramimonadophyceae</taxon>
        <taxon>Pyramimonadales</taxon>
        <taxon>Pyramimonadaceae</taxon>
        <taxon>Cymbomonas</taxon>
    </lineage>
</organism>
<name>A0AAE0KQP7_9CHLO</name>
<gene>
    <name evidence="1" type="ORF">CYMTET_33695</name>
</gene>
<sequence>MLTALNEFKRQMAKQMSGPSMFQMLQELKSYPKAPVLVVKTFAALFVTLKVQKVAGGFRKHLGPKWNQFPQDEQKLQALWTYVRSCIQLSSRHPDNLIRTMTQDSKVHGDMQALDPETKIRVNAGEALIGGVLKEDLEKSSKAAGILHDWITVAIKLVRIQEEVYEEAEKERTDN</sequence>
<keyword evidence="2" id="KW-1185">Reference proteome</keyword>
<comment type="caution">
    <text evidence="1">The sequence shown here is derived from an EMBL/GenBank/DDBJ whole genome shotgun (WGS) entry which is preliminary data.</text>
</comment>
<reference evidence="1 2" key="1">
    <citation type="journal article" date="2015" name="Genome Biol. Evol.">
        <title>Comparative Genomics of a Bacterivorous Green Alga Reveals Evolutionary Causalities and Consequences of Phago-Mixotrophic Mode of Nutrition.</title>
        <authorList>
            <person name="Burns J.A."/>
            <person name="Paasch A."/>
            <person name="Narechania A."/>
            <person name="Kim E."/>
        </authorList>
    </citation>
    <scope>NUCLEOTIDE SEQUENCE [LARGE SCALE GENOMIC DNA]</scope>
    <source>
        <strain evidence="1 2">PLY_AMNH</strain>
    </source>
</reference>
<proteinExistence type="predicted"/>
<evidence type="ECO:0000313" key="1">
    <source>
        <dbReference type="EMBL" id="KAK3257208.1"/>
    </source>
</evidence>
<accession>A0AAE0KQP7</accession>
<protein>
    <submittedName>
        <fullName evidence="1">Uncharacterized protein</fullName>
    </submittedName>
</protein>
<dbReference type="EMBL" id="LGRX02020853">
    <property type="protein sequence ID" value="KAK3257208.1"/>
    <property type="molecule type" value="Genomic_DNA"/>
</dbReference>